<proteinExistence type="inferred from homology"/>
<dbReference type="PANTHER" id="PTHR13353:SF5">
    <property type="entry name" value="TRANSMEMBRANE PROTEIN 19"/>
    <property type="match status" value="1"/>
</dbReference>
<dbReference type="AlphaFoldDB" id="A0A498GX44"/>
<dbReference type="InterPro" id="IPR002794">
    <property type="entry name" value="DUF92_TMEM19"/>
</dbReference>
<comment type="caution">
    <text evidence="7">The sequence shown here is derived from an EMBL/GenBank/DDBJ whole genome shotgun (WGS) entry which is preliminary data.</text>
</comment>
<name>A0A498GX44_9EURY</name>
<evidence type="ECO:0000256" key="1">
    <source>
        <dbReference type="ARBA" id="ARBA00004141"/>
    </source>
</evidence>
<feature type="transmembrane region" description="Helical" evidence="6">
    <location>
        <begin position="317"/>
        <end position="340"/>
    </location>
</feature>
<dbReference type="NCBIfam" id="TIGR00297">
    <property type="entry name" value="TIGR00297 family protein"/>
    <property type="match status" value="1"/>
</dbReference>
<dbReference type="EMBL" id="LHQS01000004">
    <property type="protein sequence ID" value="RXE55108.1"/>
    <property type="molecule type" value="Genomic_DNA"/>
</dbReference>
<feature type="transmembrane region" description="Helical" evidence="6">
    <location>
        <begin position="190"/>
        <end position="206"/>
    </location>
</feature>
<keyword evidence="5 6" id="KW-0472">Membrane</keyword>
<feature type="transmembrane region" description="Helical" evidence="6">
    <location>
        <begin position="95"/>
        <end position="113"/>
    </location>
</feature>
<keyword evidence="8" id="KW-1185">Reference proteome</keyword>
<dbReference type="Pfam" id="PF01940">
    <property type="entry name" value="DUF92"/>
    <property type="match status" value="1"/>
</dbReference>
<dbReference type="Proteomes" id="UP000290932">
    <property type="component" value="Unassembled WGS sequence"/>
</dbReference>
<feature type="transmembrane region" description="Helical" evidence="6">
    <location>
        <begin position="380"/>
        <end position="397"/>
    </location>
</feature>
<feature type="transmembrane region" description="Helical" evidence="6">
    <location>
        <begin position="212"/>
        <end position="228"/>
    </location>
</feature>
<evidence type="ECO:0000256" key="6">
    <source>
        <dbReference type="SAM" id="Phobius"/>
    </source>
</evidence>
<accession>A0A498GX44</accession>
<evidence type="ECO:0000313" key="7">
    <source>
        <dbReference type="EMBL" id="RXE55108.1"/>
    </source>
</evidence>
<feature type="transmembrane region" description="Helical" evidence="6">
    <location>
        <begin position="6"/>
        <end position="23"/>
    </location>
</feature>
<feature type="transmembrane region" description="Helical" evidence="6">
    <location>
        <begin position="28"/>
        <end position="44"/>
    </location>
</feature>
<evidence type="ECO:0000256" key="3">
    <source>
        <dbReference type="ARBA" id="ARBA00022692"/>
    </source>
</evidence>
<protein>
    <recommendedName>
        <fullName evidence="9">TIGR00297 family protein</fullName>
    </recommendedName>
</protein>
<feature type="transmembrane region" description="Helical" evidence="6">
    <location>
        <begin position="165"/>
        <end position="183"/>
    </location>
</feature>
<gene>
    <name evidence="7" type="ORF">ABH15_12820</name>
</gene>
<reference evidence="7 8" key="1">
    <citation type="journal article" date="2015" name="Int. J. Syst. Evol. Microbiol.">
        <title>Methanoculleus taiwanensis sp. nov., a methanogen isolated from deep marine sediment at the deformation front area near Taiwan.</title>
        <authorList>
            <person name="Weng C.Y."/>
            <person name="Chen S.C."/>
            <person name="Lai M.C."/>
            <person name="Wu S.Y."/>
            <person name="Lin S."/>
            <person name="Yang T.F."/>
            <person name="Chen P.C."/>
        </authorList>
    </citation>
    <scope>NUCLEOTIDE SEQUENCE [LARGE SCALE GENOMIC DNA]</scope>
    <source>
        <strain evidence="7 8">CYW4</strain>
    </source>
</reference>
<comment type="similarity">
    <text evidence="2">Belongs to the TMEM19 family.</text>
</comment>
<dbReference type="RefSeq" id="WP_128694968.1">
    <property type="nucleotide sequence ID" value="NZ_LHQS01000004.1"/>
</dbReference>
<organism evidence="7 8">
    <name type="scientific">Methanoculleus taiwanensis</name>
    <dbReference type="NCBI Taxonomy" id="1550565"/>
    <lineage>
        <taxon>Archaea</taxon>
        <taxon>Methanobacteriati</taxon>
        <taxon>Methanobacteriota</taxon>
        <taxon>Stenosarchaea group</taxon>
        <taxon>Methanomicrobia</taxon>
        <taxon>Methanomicrobiales</taxon>
        <taxon>Methanomicrobiaceae</taxon>
        <taxon>Methanoculleus</taxon>
    </lineage>
</organism>
<dbReference type="OrthoDB" id="28948at2157"/>
<keyword evidence="4 6" id="KW-1133">Transmembrane helix</keyword>
<sequence length="398" mass="41780">MTKLLGLVLASVLTFAFIALAPLLQPNWLLSMLIIPFSFVLFLIRETKYASISIIALAVLYGLGWLSLFVFATTLAIVVFGELAFRAGGESKRSYLYHIVAASAVSLPIMFYLDHLTPLIVLMGVVVAALLRSALRERDDALMIEALGVAMTMSLFAEIGFQVDITLLLVAVIIAFGFGYVSYRLRVADISGLFSGALIGIILIVFADVRWFLIMLTFFIVGAAATRYKYDYKASIGVAESHGGVRGYFNVFANGLVATGAAILYGITGEPAFVALFLGSVASAAADTAASEIGMTGRVPYLITTLKPVPRGTNGGVTVRGEVVSVAAAAVVAAAAYAMGVADTPLVIVTVIAGFIGTNVDSLVGATLENRGTFGNSGTNLTATFSGGVAAMGLYLLF</sequence>
<feature type="transmembrane region" description="Helical" evidence="6">
    <location>
        <begin position="119"/>
        <end position="135"/>
    </location>
</feature>
<feature type="transmembrane region" description="Helical" evidence="6">
    <location>
        <begin position="248"/>
        <end position="267"/>
    </location>
</feature>
<dbReference type="GO" id="GO:0016020">
    <property type="term" value="C:membrane"/>
    <property type="evidence" value="ECO:0007669"/>
    <property type="project" value="UniProtKB-SubCell"/>
</dbReference>
<evidence type="ECO:0000313" key="8">
    <source>
        <dbReference type="Proteomes" id="UP000290932"/>
    </source>
</evidence>
<feature type="transmembrane region" description="Helical" evidence="6">
    <location>
        <begin position="346"/>
        <end position="368"/>
    </location>
</feature>
<keyword evidence="3 6" id="KW-0812">Transmembrane</keyword>
<evidence type="ECO:0000256" key="2">
    <source>
        <dbReference type="ARBA" id="ARBA00009012"/>
    </source>
</evidence>
<feature type="transmembrane region" description="Helical" evidence="6">
    <location>
        <begin position="50"/>
        <end position="83"/>
    </location>
</feature>
<evidence type="ECO:0000256" key="5">
    <source>
        <dbReference type="ARBA" id="ARBA00023136"/>
    </source>
</evidence>
<dbReference type="PANTHER" id="PTHR13353">
    <property type="entry name" value="TRANSMEMBRANE PROTEIN 19"/>
    <property type="match status" value="1"/>
</dbReference>
<comment type="subcellular location">
    <subcellularLocation>
        <location evidence="1">Membrane</location>
        <topology evidence="1">Multi-pass membrane protein</topology>
    </subcellularLocation>
</comment>
<evidence type="ECO:0008006" key="9">
    <source>
        <dbReference type="Google" id="ProtNLM"/>
    </source>
</evidence>
<evidence type="ECO:0000256" key="4">
    <source>
        <dbReference type="ARBA" id="ARBA00022989"/>
    </source>
</evidence>